<dbReference type="PANTHER" id="PTHR41533:SF1">
    <property type="entry name" value="L,D-TRANSPEPTIDASE YCBB-RELATED"/>
    <property type="match status" value="1"/>
</dbReference>
<dbReference type="RefSeq" id="WP_046953014.1">
    <property type="nucleotide sequence ID" value="NZ_CP031238.1"/>
</dbReference>
<evidence type="ECO:0000259" key="9">
    <source>
        <dbReference type="PROSITE" id="PS52029"/>
    </source>
</evidence>
<feature type="active site" description="Proton donor/acceptor" evidence="7">
    <location>
        <position position="384"/>
    </location>
</feature>
<dbReference type="CDD" id="cd16913">
    <property type="entry name" value="YkuD_like"/>
    <property type="match status" value="1"/>
</dbReference>
<organism evidence="10 11">
    <name type="scientific">Haemophilus haemolyticus</name>
    <dbReference type="NCBI Taxonomy" id="726"/>
    <lineage>
        <taxon>Bacteria</taxon>
        <taxon>Pseudomonadati</taxon>
        <taxon>Pseudomonadota</taxon>
        <taxon>Gammaproteobacteria</taxon>
        <taxon>Pasteurellales</taxon>
        <taxon>Pasteurellaceae</taxon>
        <taxon>Haemophilus</taxon>
    </lineage>
</organism>
<evidence type="ECO:0000256" key="5">
    <source>
        <dbReference type="ARBA" id="ARBA00022984"/>
    </source>
</evidence>
<evidence type="ECO:0000313" key="10">
    <source>
        <dbReference type="EMBL" id="KKZ58917.1"/>
    </source>
</evidence>
<keyword evidence="6 7" id="KW-0961">Cell wall biogenesis/degradation</keyword>
<dbReference type="Pfam" id="PF20142">
    <property type="entry name" value="Scaffold"/>
    <property type="match status" value="1"/>
</dbReference>
<keyword evidence="5 7" id="KW-0573">Peptidoglycan synthesis</keyword>
<dbReference type="Proteomes" id="UP000034750">
    <property type="component" value="Unassembled WGS sequence"/>
</dbReference>
<evidence type="ECO:0000256" key="6">
    <source>
        <dbReference type="ARBA" id="ARBA00023316"/>
    </source>
</evidence>
<dbReference type="InterPro" id="IPR038063">
    <property type="entry name" value="Transpep_catalytic_dom"/>
</dbReference>
<evidence type="ECO:0000256" key="2">
    <source>
        <dbReference type="ARBA" id="ARBA00005992"/>
    </source>
</evidence>
<dbReference type="GO" id="GO:0071555">
    <property type="term" value="P:cell wall organization"/>
    <property type="evidence" value="ECO:0007669"/>
    <property type="project" value="UniProtKB-UniRule"/>
</dbReference>
<dbReference type="GO" id="GO:0004180">
    <property type="term" value="F:carboxypeptidase activity"/>
    <property type="evidence" value="ECO:0007669"/>
    <property type="project" value="UniProtKB-ARBA"/>
</dbReference>
<dbReference type="EMBL" id="LCTK01000016">
    <property type="protein sequence ID" value="KKZ58917.1"/>
    <property type="molecule type" value="Genomic_DNA"/>
</dbReference>
<comment type="similarity">
    <text evidence="2">Belongs to the YkuD family.</text>
</comment>
<feature type="active site" description="Nucleophile" evidence="7">
    <location>
        <position position="403"/>
    </location>
</feature>
<keyword evidence="4 7" id="KW-0133">Cell shape</keyword>
<evidence type="ECO:0000256" key="7">
    <source>
        <dbReference type="PROSITE-ProRule" id="PRU01373"/>
    </source>
</evidence>
<dbReference type="Gene3D" id="2.40.440.10">
    <property type="entry name" value="L,D-transpeptidase catalytic domain-like"/>
    <property type="match status" value="1"/>
</dbReference>
<dbReference type="GO" id="GO:0008360">
    <property type="term" value="P:regulation of cell shape"/>
    <property type="evidence" value="ECO:0007669"/>
    <property type="project" value="UniProtKB-UniRule"/>
</dbReference>
<dbReference type="PATRIC" id="fig|726.54.peg.755"/>
<dbReference type="InterPro" id="IPR005490">
    <property type="entry name" value="LD_TPept_cat_dom"/>
</dbReference>
<dbReference type="AlphaFoldDB" id="A0A0M3G7L9"/>
<keyword evidence="8" id="KW-0732">Signal</keyword>
<name>A0A0M3G7L9_HAEHA</name>
<feature type="chain" id="PRO_5005655292" evidence="8">
    <location>
        <begin position="28"/>
        <end position="488"/>
    </location>
</feature>
<dbReference type="SUPFAM" id="SSF141523">
    <property type="entry name" value="L,D-transpeptidase catalytic domain-like"/>
    <property type="match status" value="1"/>
</dbReference>
<dbReference type="InterPro" id="IPR052905">
    <property type="entry name" value="LD-transpeptidase_YkuD-like"/>
</dbReference>
<dbReference type="InterPro" id="IPR045380">
    <property type="entry name" value="LD_TPept_scaffold_dom"/>
</dbReference>
<evidence type="ECO:0000256" key="1">
    <source>
        <dbReference type="ARBA" id="ARBA00004752"/>
    </source>
</evidence>
<proteinExistence type="inferred from homology"/>
<gene>
    <name evidence="10" type="ORF">AAX18_03775</name>
</gene>
<feature type="domain" description="L,D-TPase catalytic" evidence="9">
    <location>
        <begin position="254"/>
        <end position="431"/>
    </location>
</feature>
<evidence type="ECO:0000313" key="11">
    <source>
        <dbReference type="Proteomes" id="UP000034750"/>
    </source>
</evidence>
<reference evidence="10 11" key="1">
    <citation type="submission" date="2015-05" db="EMBL/GenBank/DDBJ databases">
        <title>Comparative analyses of the lipooligosaccharides from nottypeable Haemophilus influenzae and Haemophilus haemolyticus.</title>
        <authorList>
            <person name="Post D.M.B."/>
            <person name="Ketterer M.R."/>
            <person name="Coffin J.E."/>
            <person name="Reinders L.M."/>
            <person name="Munson R.S.Jr."/>
            <person name="Bair T.B."/>
            <person name="Murphy T.F."/>
            <person name="Foster E."/>
            <person name="Gibson B.W."/>
            <person name="Apicella M.A."/>
        </authorList>
    </citation>
    <scope>NUCLEOTIDE SEQUENCE [LARGE SCALE GENOMIC DNA]</scope>
    <source>
        <strain evidence="10 11">11P18</strain>
    </source>
</reference>
<dbReference type="PROSITE" id="PS51257">
    <property type="entry name" value="PROKAR_LIPOPROTEIN"/>
    <property type="match status" value="1"/>
</dbReference>
<sequence length="488" mass="54815">MAMFKSTAKLSVFVLSLSMMTSGCALADFANNGKSAQTHGIDVSHLSPEEKQKLEEEIKLDQARLSQEKQSILEMSLTHEIGEHALQFKALLARLYAERKYTPLWKDNAAARQLLQDYAAMVASGISKRSAKSLESFELIEQEGGLAYDVLLSDILLDYLYYTQNVGVQAQRWLYSPSAYQVQQPADEHIQRWLSAVENGQLLGFVQGLSGDNHLYHQTVKALSSMVSASGLSEVGQKLAINAQRLRVIPDFHNGIFVNIPSYKLQYYRDGNLTLESRVIVGKDQRRTPVMYSKLSNVVVNPPWNAPTRLINEDLLPKMKADPNYITEHNYSILDNQGNIVDPASIDWASIGNKFPYRVRQAAGDSALGNYKFNMPSSDAIYLHDTPNHGLFSRKDRALSSGCVRVEKSDQLASILLKEAGWSDERKKNVLESKKTVSAPIRSENPVFIYYVTSWVENGKIQALPDIYKYDGLMSFSGINWNVVKKYL</sequence>
<dbReference type="Pfam" id="PF03734">
    <property type="entry name" value="YkuD"/>
    <property type="match status" value="1"/>
</dbReference>
<evidence type="ECO:0000256" key="4">
    <source>
        <dbReference type="ARBA" id="ARBA00022960"/>
    </source>
</evidence>
<dbReference type="GO" id="GO:0009252">
    <property type="term" value="P:peptidoglycan biosynthetic process"/>
    <property type="evidence" value="ECO:0007669"/>
    <property type="project" value="UniProtKB-UniPathway"/>
</dbReference>
<dbReference type="PANTHER" id="PTHR41533">
    <property type="entry name" value="L,D-TRANSPEPTIDASE HI_1667-RELATED"/>
    <property type="match status" value="1"/>
</dbReference>
<accession>A0A0M3G7L9</accession>
<evidence type="ECO:0000256" key="3">
    <source>
        <dbReference type="ARBA" id="ARBA00022679"/>
    </source>
</evidence>
<keyword evidence="3" id="KW-0808">Transferase</keyword>
<comment type="caution">
    <text evidence="10">The sequence shown here is derived from an EMBL/GenBank/DDBJ whole genome shotgun (WGS) entry which is preliminary data.</text>
</comment>
<dbReference type="PROSITE" id="PS52029">
    <property type="entry name" value="LD_TPASE"/>
    <property type="match status" value="1"/>
</dbReference>
<dbReference type="GO" id="GO:0016740">
    <property type="term" value="F:transferase activity"/>
    <property type="evidence" value="ECO:0007669"/>
    <property type="project" value="UniProtKB-KW"/>
</dbReference>
<feature type="signal peptide" evidence="8">
    <location>
        <begin position="1"/>
        <end position="27"/>
    </location>
</feature>
<dbReference type="UniPathway" id="UPA00219"/>
<evidence type="ECO:0000256" key="8">
    <source>
        <dbReference type="SAM" id="SignalP"/>
    </source>
</evidence>
<comment type="pathway">
    <text evidence="1 7">Cell wall biogenesis; peptidoglycan biosynthesis.</text>
</comment>
<protein>
    <submittedName>
        <fullName evidence="10">L,D-transpeptidase</fullName>
    </submittedName>
</protein>